<dbReference type="SUPFAM" id="SSF57716">
    <property type="entry name" value="Glucocorticoid receptor-like (DNA-binding domain)"/>
    <property type="match status" value="1"/>
</dbReference>
<feature type="compositionally biased region" description="Low complexity" evidence="2">
    <location>
        <begin position="470"/>
        <end position="493"/>
    </location>
</feature>
<accession>A0A6C1DUB4</accession>
<feature type="compositionally biased region" description="Polar residues" evidence="2">
    <location>
        <begin position="99"/>
        <end position="109"/>
    </location>
</feature>
<evidence type="ECO:0000313" key="4">
    <source>
        <dbReference type="EMBL" id="QID80646.1"/>
    </source>
</evidence>
<feature type="region of interest" description="Disordered" evidence="2">
    <location>
        <begin position="377"/>
        <end position="398"/>
    </location>
</feature>
<keyword evidence="1" id="KW-0479">Metal-binding</keyword>
<feature type="region of interest" description="Disordered" evidence="2">
    <location>
        <begin position="417"/>
        <end position="495"/>
    </location>
</feature>
<dbReference type="EMBL" id="CP048992">
    <property type="protein sequence ID" value="QID80646.1"/>
    <property type="molecule type" value="Genomic_DNA"/>
</dbReference>
<dbReference type="GO" id="GO:0008270">
    <property type="term" value="F:zinc ion binding"/>
    <property type="evidence" value="ECO:0007669"/>
    <property type="project" value="UniProtKB-KW"/>
</dbReference>
<dbReference type="InterPro" id="IPR000679">
    <property type="entry name" value="Znf_GATA"/>
</dbReference>
<dbReference type="GO" id="GO:0043565">
    <property type="term" value="F:sequence-specific DNA binding"/>
    <property type="evidence" value="ECO:0007669"/>
    <property type="project" value="InterPro"/>
</dbReference>
<name>A0A6C1DUB4_SACPS</name>
<keyword evidence="5" id="KW-1185">Reference proteome</keyword>
<evidence type="ECO:0000313" key="5">
    <source>
        <dbReference type="Proteomes" id="UP000501346"/>
    </source>
</evidence>
<feature type="domain" description="GATA-type" evidence="3">
    <location>
        <begin position="493"/>
        <end position="531"/>
    </location>
</feature>
<keyword evidence="4" id="KW-0238">DNA-binding</keyword>
<dbReference type="AlphaFoldDB" id="A0A6C1DUB4"/>
<dbReference type="Gene3D" id="3.30.50.10">
    <property type="entry name" value="Erythroid Transcription Factor GATA-1, subunit A"/>
    <property type="match status" value="1"/>
</dbReference>
<feature type="compositionally biased region" description="Basic residues" evidence="2">
    <location>
        <begin position="383"/>
        <end position="392"/>
    </location>
</feature>
<evidence type="ECO:0000256" key="1">
    <source>
        <dbReference type="PROSITE-ProRule" id="PRU00094"/>
    </source>
</evidence>
<evidence type="ECO:0000259" key="3">
    <source>
        <dbReference type="PROSITE" id="PS50114"/>
    </source>
</evidence>
<feature type="compositionally biased region" description="Low complexity" evidence="2">
    <location>
        <begin position="417"/>
        <end position="433"/>
    </location>
</feature>
<dbReference type="PROSITE" id="PS50114">
    <property type="entry name" value="GATA_ZN_FINGER_2"/>
    <property type="match status" value="1"/>
</dbReference>
<dbReference type="InterPro" id="IPR013088">
    <property type="entry name" value="Znf_NHR/GATA"/>
</dbReference>
<dbReference type="PROSITE" id="PS00344">
    <property type="entry name" value="GATA_ZN_FINGER_1"/>
    <property type="match status" value="1"/>
</dbReference>
<keyword evidence="1" id="KW-0862">Zinc</keyword>
<gene>
    <name evidence="4" type="primary">ASH1_1</name>
    <name evidence="4" type="ORF">GRS66_002988</name>
</gene>
<dbReference type="CDD" id="cd00202">
    <property type="entry name" value="ZnF_GATA"/>
    <property type="match status" value="1"/>
</dbReference>
<keyword evidence="1" id="KW-0863">Zinc-finger</keyword>
<dbReference type="Pfam" id="PF00320">
    <property type="entry name" value="GATA"/>
    <property type="match status" value="1"/>
</dbReference>
<dbReference type="GO" id="GO:0006355">
    <property type="term" value="P:regulation of DNA-templated transcription"/>
    <property type="evidence" value="ECO:0007669"/>
    <property type="project" value="InterPro"/>
</dbReference>
<feature type="region of interest" description="Disordered" evidence="2">
    <location>
        <begin position="85"/>
        <end position="109"/>
    </location>
</feature>
<proteinExistence type="predicted"/>
<protein>
    <submittedName>
        <fullName evidence="4">DNA-binding transcription repressor</fullName>
    </submittedName>
</protein>
<reference evidence="4 5" key="1">
    <citation type="journal article" date="2019" name="BMC Genomics">
        <title>Chromosome level assembly and comparative genome analysis confirm lager-brewing yeasts originated from a single hybridization.</title>
        <authorList>
            <person name="Salazar A.N."/>
            <person name="Gorter de Vries A.R."/>
            <person name="van den Broek M."/>
            <person name="Brouwers N."/>
            <person name="de la Torre Cortes P."/>
            <person name="Kuijpers N.G.A."/>
            <person name="Daran J.G."/>
            <person name="Abeel T."/>
        </authorList>
    </citation>
    <scope>NUCLEOTIDE SEQUENCE [LARGE SCALE GENOMIC DNA]</scope>
    <source>
        <strain evidence="4 5">CBS 1483</strain>
    </source>
</reference>
<dbReference type="Proteomes" id="UP000501346">
    <property type="component" value="Chromosome ScXI"/>
</dbReference>
<dbReference type="SMART" id="SM00401">
    <property type="entry name" value="ZnF_GATA"/>
    <property type="match status" value="1"/>
</dbReference>
<dbReference type="OrthoDB" id="2162994at2759"/>
<sequence length="588" mass="65613">MSSLYIKTPLHALSAGPDSHANSSYYDNLLLPSFSNLSSNISRNNITTDNNINSASPRKYSFHSLNVSPILSPISLANEILGKKSNTAPASPHHMDYNPISSLTPGNSPEFNKASLSQISFTNPLNYGSGLGFSSNSQPRLPLLDRLSSVSLSKRPERPQQSLPSLRHLQLLPSPLLQENAARFPDTSKRTSNWKTDLTHWCKDTNYQDYVKIREEVAHFKPLSIPNLTNNQNNDSFNYGKELESTRSSKFHSLSKESFDRTKLIPSILEAKDQFKDLSNNAWSITPPVTPPMSPPTNRAMERTTLRGVEASFFEGKSSNNGSIFNPIISEKLVQEVKHQRQLRGNSFPMPNASHKKTNSFKALQIKKLLANRDILSNNSKSNVRKPSKNKISKQASNVFGNTARQLVMKLDNASYSSVSASSSPSPSTPTKSGKMRSRSSSPVRPKAYTPSPRSPNYHRFALDSPPQSPRRSSNSSITKKGSRRSSGSSPTRHTTRVCVSCHSSDSPCWRPSWSPRKQDQLCNSCGLRYKKTHTRCLNDLCRKIPTKGEINIMKSNGIDKEFVPERNCEIEGYRCLFCNYITETVEN</sequence>
<organism evidence="4 5">
    <name type="scientific">Saccharomyces pastorianus</name>
    <name type="common">Lager yeast</name>
    <name type="synonym">Saccharomyces cerevisiae x Saccharomyces eubayanus</name>
    <dbReference type="NCBI Taxonomy" id="27292"/>
    <lineage>
        <taxon>Eukaryota</taxon>
        <taxon>Fungi</taxon>
        <taxon>Dikarya</taxon>
        <taxon>Ascomycota</taxon>
        <taxon>Saccharomycotina</taxon>
        <taxon>Saccharomycetes</taxon>
        <taxon>Saccharomycetales</taxon>
        <taxon>Saccharomycetaceae</taxon>
        <taxon>Saccharomyces</taxon>
    </lineage>
</organism>
<evidence type="ECO:0000256" key="2">
    <source>
        <dbReference type="SAM" id="MobiDB-lite"/>
    </source>
</evidence>